<dbReference type="PROSITE" id="PS00397">
    <property type="entry name" value="RECOMBINASES_1"/>
    <property type="match status" value="1"/>
</dbReference>
<feature type="coiled-coil region" evidence="5">
    <location>
        <begin position="428"/>
        <end position="462"/>
    </location>
</feature>
<feature type="domain" description="Resolvase/invertase-type recombinase catalytic" evidence="7">
    <location>
        <begin position="4"/>
        <end position="151"/>
    </location>
</feature>
<comment type="caution">
    <text evidence="9">The sequence shown here is derived from an EMBL/GenBank/DDBJ whole genome shotgun (WGS) entry which is preliminary data.</text>
</comment>
<dbReference type="Pfam" id="PF07508">
    <property type="entry name" value="Recombinase"/>
    <property type="match status" value="1"/>
</dbReference>
<dbReference type="Gene3D" id="3.40.50.1390">
    <property type="entry name" value="Resolvase, N-terminal catalytic domain"/>
    <property type="match status" value="1"/>
</dbReference>
<dbReference type="SMART" id="SM00857">
    <property type="entry name" value="Resolvase"/>
    <property type="match status" value="1"/>
</dbReference>
<dbReference type="Proteomes" id="UP001207654">
    <property type="component" value="Unassembled WGS sequence"/>
</dbReference>
<dbReference type="Gene3D" id="3.90.1750.20">
    <property type="entry name" value="Putative Large Serine Recombinase, Chain B, Domain 2"/>
    <property type="match status" value="1"/>
</dbReference>
<evidence type="ECO:0000256" key="3">
    <source>
        <dbReference type="ARBA" id="ARBA00023172"/>
    </source>
</evidence>
<keyword evidence="1" id="KW-0229">DNA integration</keyword>
<organism evidence="9 10">
    <name type="scientific">Archangium lansingense</name>
    <dbReference type="NCBI Taxonomy" id="2995310"/>
    <lineage>
        <taxon>Bacteria</taxon>
        <taxon>Pseudomonadati</taxon>
        <taxon>Myxococcota</taxon>
        <taxon>Myxococcia</taxon>
        <taxon>Myxococcales</taxon>
        <taxon>Cystobacterineae</taxon>
        <taxon>Archangiaceae</taxon>
        <taxon>Archangium</taxon>
    </lineage>
</organism>
<dbReference type="PANTHER" id="PTHR30461:SF23">
    <property type="entry name" value="DNA RECOMBINASE-RELATED"/>
    <property type="match status" value="1"/>
</dbReference>
<evidence type="ECO:0000256" key="4">
    <source>
        <dbReference type="PROSITE-ProRule" id="PRU10137"/>
    </source>
</evidence>
<feature type="domain" description="Recombinase" evidence="8">
    <location>
        <begin position="160"/>
        <end position="300"/>
    </location>
</feature>
<dbReference type="InterPro" id="IPR025827">
    <property type="entry name" value="Zn_ribbon_recom_dom"/>
</dbReference>
<sequence>MTQRAALYARVSTTRQQEERTVASQLAALEKAAEGMGLVVAAEHRYVDEGYSGSRLDRPGLDALRDAAADGLLDLVLVYAPDRLARNYVHQQVVLEELGKRGVQVHFLERPVSQEPEDLLLVQMQGVIAEYERAKILERTRRGRLHKVKSGQMLPFYNPPYGYRVVRTPQVPQGVVVVDEVEATHVRQMYRWVLEEDLSARQVARRLNAQGVRPRKASLWRQSTVYTLLTNPAYAGMATYGKREPVEPTRPRHPGKYRKNPKSSHRARPRAQWLLVPVPALVGEQEQREVRERLARNKLLSPRNVRHDYLLRSLVVCGGCGLRMECHRLTHRQRHPYEYHYYACQRRSAVDTGRAERCTARRVRAEELDAVVWKALCDWLKQPQMLQKEVDAWQERRETSQAAHQERARLEGACRHLQGQIDRLIDAYQQGAIEVEELKVRRERLEASLQATRARVEHLEAQHAEGARMERLGADLEAFAAAIRDGLEALDFAGRQRLVRLLVERVIVLGEDVTIEHVVPLSGRFCRLRPDDRRIGLREVWRPAPALGHGRCQPDPGASSTPGRVVLRPAPPLPTGPRPLLPCAAPAGRPAGADVFLMAAALCVHRHGSLLLGSLQLPSPSSLPQPPALNPAPISLMRSRACMVDAPRRTTPLHGRAAAAP</sequence>
<reference evidence="9 10" key="1">
    <citation type="submission" date="2022-11" db="EMBL/GenBank/DDBJ databases">
        <title>Minimal conservation of predation-associated metabolite biosynthetic gene clusters underscores biosynthetic potential of Myxococcota including descriptions for ten novel species: Archangium lansinium sp. nov., Myxococcus landrumus sp. nov., Nannocystis bai.</title>
        <authorList>
            <person name="Ahearne A."/>
            <person name="Stevens C."/>
            <person name="Phillips K."/>
        </authorList>
    </citation>
    <scope>NUCLEOTIDE SEQUENCE [LARGE SCALE GENOMIC DNA]</scope>
    <source>
        <strain evidence="9 10">MIWBW</strain>
    </source>
</reference>
<dbReference type="InterPro" id="IPR006119">
    <property type="entry name" value="Resolv_N"/>
</dbReference>
<dbReference type="PROSITE" id="PS51736">
    <property type="entry name" value="RECOMBINASES_3"/>
    <property type="match status" value="1"/>
</dbReference>
<evidence type="ECO:0000256" key="1">
    <source>
        <dbReference type="ARBA" id="ARBA00022908"/>
    </source>
</evidence>
<proteinExistence type="predicted"/>
<evidence type="ECO:0000259" key="8">
    <source>
        <dbReference type="PROSITE" id="PS51737"/>
    </source>
</evidence>
<gene>
    <name evidence="9" type="ORF">OV287_39735</name>
</gene>
<evidence type="ECO:0000313" key="9">
    <source>
        <dbReference type="EMBL" id="MCY1080593.1"/>
    </source>
</evidence>
<dbReference type="CDD" id="cd00338">
    <property type="entry name" value="Ser_Recombinase"/>
    <property type="match status" value="1"/>
</dbReference>
<evidence type="ECO:0000256" key="5">
    <source>
        <dbReference type="SAM" id="Coils"/>
    </source>
</evidence>
<dbReference type="PANTHER" id="PTHR30461">
    <property type="entry name" value="DNA-INVERTASE FROM LAMBDOID PROPHAGE"/>
    <property type="match status" value="1"/>
</dbReference>
<feature type="active site" description="O-(5'-phospho-DNA)-serine intermediate" evidence="4">
    <location>
        <position position="12"/>
    </location>
</feature>
<dbReference type="SUPFAM" id="SSF53041">
    <property type="entry name" value="Resolvase-like"/>
    <property type="match status" value="1"/>
</dbReference>
<evidence type="ECO:0000259" key="7">
    <source>
        <dbReference type="PROSITE" id="PS51736"/>
    </source>
</evidence>
<keyword evidence="2" id="KW-0238">DNA-binding</keyword>
<dbReference type="Pfam" id="PF13408">
    <property type="entry name" value="Zn_ribbon_recom"/>
    <property type="match status" value="1"/>
</dbReference>
<dbReference type="InterPro" id="IPR006118">
    <property type="entry name" value="Recombinase_CS"/>
</dbReference>
<dbReference type="InterPro" id="IPR011109">
    <property type="entry name" value="DNA_bind_recombinase_dom"/>
</dbReference>
<evidence type="ECO:0000256" key="2">
    <source>
        <dbReference type="ARBA" id="ARBA00023125"/>
    </source>
</evidence>
<evidence type="ECO:0000313" key="10">
    <source>
        <dbReference type="Proteomes" id="UP001207654"/>
    </source>
</evidence>
<keyword evidence="3" id="KW-0233">DNA recombination</keyword>
<protein>
    <submittedName>
        <fullName evidence="9">Recombinase family protein</fullName>
    </submittedName>
</protein>
<name>A0ABT4AFY7_9BACT</name>
<keyword evidence="10" id="KW-1185">Reference proteome</keyword>
<dbReference type="InterPro" id="IPR036162">
    <property type="entry name" value="Resolvase-like_N_sf"/>
</dbReference>
<dbReference type="InterPro" id="IPR038109">
    <property type="entry name" value="DNA_bind_recomb_sf"/>
</dbReference>
<dbReference type="EMBL" id="JAPNKA010000001">
    <property type="protein sequence ID" value="MCY1080593.1"/>
    <property type="molecule type" value="Genomic_DNA"/>
</dbReference>
<dbReference type="Pfam" id="PF00239">
    <property type="entry name" value="Resolvase"/>
    <property type="match status" value="1"/>
</dbReference>
<feature type="compositionally biased region" description="Basic residues" evidence="6">
    <location>
        <begin position="251"/>
        <end position="268"/>
    </location>
</feature>
<feature type="region of interest" description="Disordered" evidence="6">
    <location>
        <begin position="243"/>
        <end position="268"/>
    </location>
</feature>
<dbReference type="RefSeq" id="WP_267539248.1">
    <property type="nucleotide sequence ID" value="NZ_JAPNKA010000001.1"/>
</dbReference>
<keyword evidence="5" id="KW-0175">Coiled coil</keyword>
<dbReference type="PROSITE" id="PS51737">
    <property type="entry name" value="RECOMBINASE_DNA_BIND"/>
    <property type="match status" value="1"/>
</dbReference>
<evidence type="ECO:0000256" key="6">
    <source>
        <dbReference type="SAM" id="MobiDB-lite"/>
    </source>
</evidence>
<dbReference type="InterPro" id="IPR050639">
    <property type="entry name" value="SSR_resolvase"/>
</dbReference>
<accession>A0ABT4AFY7</accession>